<dbReference type="Proteomes" id="UP001479436">
    <property type="component" value="Unassembled WGS sequence"/>
</dbReference>
<dbReference type="Gene3D" id="2.30.30.100">
    <property type="match status" value="1"/>
</dbReference>
<accession>A0ABR2VTR4</accession>
<protein>
    <submittedName>
        <fullName evidence="1">Uncharacterized protein</fullName>
    </submittedName>
</protein>
<sequence length="82" mass="9622">MDEELVALSKLRERTLLFWLATKKLQPETKFHLFERNIATGQLQCTDAEESHFHVKNLQTPLGIYPNVLIRSSDVEYLEFET</sequence>
<name>A0ABR2VTR4_9FUNG</name>
<dbReference type="PANTHER" id="PTHR14679:SF1">
    <property type="entry name" value="GEM-ASSOCIATED PROTEIN 7"/>
    <property type="match status" value="1"/>
</dbReference>
<evidence type="ECO:0000313" key="2">
    <source>
        <dbReference type="Proteomes" id="UP001479436"/>
    </source>
</evidence>
<organism evidence="1 2">
    <name type="scientific">Basidiobolus ranarum</name>
    <dbReference type="NCBI Taxonomy" id="34480"/>
    <lineage>
        <taxon>Eukaryota</taxon>
        <taxon>Fungi</taxon>
        <taxon>Fungi incertae sedis</taxon>
        <taxon>Zoopagomycota</taxon>
        <taxon>Entomophthoromycotina</taxon>
        <taxon>Basidiobolomycetes</taxon>
        <taxon>Basidiobolales</taxon>
        <taxon>Basidiobolaceae</taxon>
        <taxon>Basidiobolus</taxon>
    </lineage>
</organism>
<keyword evidence="2" id="KW-1185">Reference proteome</keyword>
<reference evidence="1 2" key="1">
    <citation type="submission" date="2023-04" db="EMBL/GenBank/DDBJ databases">
        <title>Genome of Basidiobolus ranarum AG-B5.</title>
        <authorList>
            <person name="Stajich J.E."/>
            <person name="Carter-House D."/>
            <person name="Gryganskyi A."/>
        </authorList>
    </citation>
    <scope>NUCLEOTIDE SEQUENCE [LARGE SCALE GENOMIC DNA]</scope>
    <source>
        <strain evidence="1 2">AG-B5</strain>
    </source>
</reference>
<dbReference type="PANTHER" id="PTHR14679">
    <property type="entry name" value="GEM-ASSOCIATED PROTEIN 7"/>
    <property type="match status" value="1"/>
</dbReference>
<evidence type="ECO:0000313" key="1">
    <source>
        <dbReference type="EMBL" id="KAK9700774.1"/>
    </source>
</evidence>
<dbReference type="EMBL" id="JASJQH010007874">
    <property type="protein sequence ID" value="KAK9700774.1"/>
    <property type="molecule type" value="Genomic_DNA"/>
</dbReference>
<dbReference type="Pfam" id="PF11095">
    <property type="entry name" value="Gemin7"/>
    <property type="match status" value="1"/>
</dbReference>
<comment type="caution">
    <text evidence="1">The sequence shown here is derived from an EMBL/GenBank/DDBJ whole genome shotgun (WGS) entry which is preliminary data.</text>
</comment>
<dbReference type="InterPro" id="IPR020338">
    <property type="entry name" value="SMN_gemin7"/>
</dbReference>
<gene>
    <name evidence="1" type="ORF">K7432_012033</name>
</gene>
<proteinExistence type="predicted"/>